<evidence type="ECO:0000313" key="11">
    <source>
        <dbReference type="Proteomes" id="UP000224006"/>
    </source>
</evidence>
<evidence type="ECO:0000256" key="4">
    <source>
        <dbReference type="ARBA" id="ARBA00022643"/>
    </source>
</evidence>
<feature type="region of interest" description="Disordered" evidence="8">
    <location>
        <begin position="741"/>
        <end position="761"/>
    </location>
</feature>
<dbReference type="Proteomes" id="UP000224006">
    <property type="component" value="Chromosome VI"/>
</dbReference>
<dbReference type="InterPro" id="IPR015865">
    <property type="entry name" value="Riboflavin_kinase_bac/euk"/>
</dbReference>
<feature type="compositionally biased region" description="Basic and acidic residues" evidence="8">
    <location>
        <begin position="743"/>
        <end position="756"/>
    </location>
</feature>
<evidence type="ECO:0000256" key="5">
    <source>
        <dbReference type="ARBA" id="ARBA00022679"/>
    </source>
</evidence>
<dbReference type="EC" id="2.7.1.26" evidence="2"/>
<keyword evidence="3" id="KW-0285">Flavoprotein</keyword>
<evidence type="ECO:0000259" key="9">
    <source>
        <dbReference type="SMART" id="SM00904"/>
    </source>
</evidence>
<evidence type="ECO:0000256" key="6">
    <source>
        <dbReference type="ARBA" id="ARBA00022741"/>
    </source>
</evidence>
<reference evidence="10 11" key="1">
    <citation type="submission" date="2017-09" db="EMBL/GenBank/DDBJ databases">
        <title>Genome sequencing of Besnoitia besnoiti strain Bb-Ger1.</title>
        <authorList>
            <person name="Schares G."/>
            <person name="Venepally P."/>
            <person name="Lorenzi H.A."/>
        </authorList>
    </citation>
    <scope>NUCLEOTIDE SEQUENCE [LARGE SCALE GENOMIC DNA]</scope>
    <source>
        <strain evidence="10 11">Bb-Ger1</strain>
    </source>
</reference>
<dbReference type="AlphaFoldDB" id="A0A2A9MH84"/>
<dbReference type="InterPro" id="IPR023468">
    <property type="entry name" value="Riboflavin_kinase"/>
</dbReference>
<organism evidence="10 11">
    <name type="scientific">Besnoitia besnoiti</name>
    <name type="common">Apicomplexan protozoan</name>
    <dbReference type="NCBI Taxonomy" id="94643"/>
    <lineage>
        <taxon>Eukaryota</taxon>
        <taxon>Sar</taxon>
        <taxon>Alveolata</taxon>
        <taxon>Apicomplexa</taxon>
        <taxon>Conoidasida</taxon>
        <taxon>Coccidia</taxon>
        <taxon>Eucoccidiorida</taxon>
        <taxon>Eimeriorina</taxon>
        <taxon>Sarcocystidae</taxon>
        <taxon>Besnoitia</taxon>
    </lineage>
</organism>
<dbReference type="Gene3D" id="2.40.30.30">
    <property type="entry name" value="Riboflavin kinase-like"/>
    <property type="match status" value="1"/>
</dbReference>
<dbReference type="GO" id="GO:0005524">
    <property type="term" value="F:ATP binding"/>
    <property type="evidence" value="ECO:0007669"/>
    <property type="project" value="UniProtKB-KW"/>
</dbReference>
<dbReference type="GO" id="GO:0009398">
    <property type="term" value="P:FMN biosynthetic process"/>
    <property type="evidence" value="ECO:0007669"/>
    <property type="project" value="UniProtKB-UniPathway"/>
</dbReference>
<keyword evidence="11" id="KW-1185">Reference proteome</keyword>
<dbReference type="GeneID" id="40311739"/>
<feature type="region of interest" description="Disordered" evidence="8">
    <location>
        <begin position="395"/>
        <end position="435"/>
    </location>
</feature>
<dbReference type="SMART" id="SM00904">
    <property type="entry name" value="Flavokinase"/>
    <property type="match status" value="1"/>
</dbReference>
<dbReference type="KEGG" id="bbes:BESB_068130"/>
<dbReference type="SUPFAM" id="SSF82114">
    <property type="entry name" value="Riboflavin kinase-like"/>
    <property type="match status" value="2"/>
</dbReference>
<comment type="pathway">
    <text evidence="1">Cofactor biosynthesis; FMN biosynthesis; FMN from riboflavin (ATP route): step 1/1.</text>
</comment>
<dbReference type="STRING" id="94643.A0A2A9MH84"/>
<dbReference type="UniPathway" id="UPA00276">
    <property type="reaction ID" value="UER00406"/>
</dbReference>
<accession>A0A2A9MH84</accession>
<feature type="domain" description="Riboflavin kinase" evidence="9">
    <location>
        <begin position="650"/>
        <end position="839"/>
    </location>
</feature>
<dbReference type="InterPro" id="IPR023465">
    <property type="entry name" value="Riboflavin_kinase_dom_sf"/>
</dbReference>
<evidence type="ECO:0000256" key="2">
    <source>
        <dbReference type="ARBA" id="ARBA00012105"/>
    </source>
</evidence>
<dbReference type="PANTHER" id="PTHR22749">
    <property type="entry name" value="RIBOFLAVIN KINASE/FMN ADENYLYLTRANSFERASE"/>
    <property type="match status" value="1"/>
</dbReference>
<dbReference type="PANTHER" id="PTHR22749:SF6">
    <property type="entry name" value="RIBOFLAVIN KINASE"/>
    <property type="match status" value="1"/>
</dbReference>
<proteinExistence type="predicted"/>
<protein>
    <recommendedName>
        <fullName evidence="2">riboflavin kinase</fullName>
        <ecNumber evidence="2">2.7.1.26</ecNumber>
    </recommendedName>
</protein>
<dbReference type="EMBL" id="NWUJ01000006">
    <property type="protein sequence ID" value="PFH34780.1"/>
    <property type="molecule type" value="Genomic_DNA"/>
</dbReference>
<keyword evidence="6" id="KW-0547">Nucleotide-binding</keyword>
<keyword evidence="5" id="KW-0808">Transferase</keyword>
<dbReference type="OrthoDB" id="276388at2759"/>
<evidence type="ECO:0000313" key="10">
    <source>
        <dbReference type="EMBL" id="PFH34780.1"/>
    </source>
</evidence>
<dbReference type="GO" id="GO:0009231">
    <property type="term" value="P:riboflavin biosynthetic process"/>
    <property type="evidence" value="ECO:0007669"/>
    <property type="project" value="InterPro"/>
</dbReference>
<feature type="compositionally biased region" description="Polar residues" evidence="8">
    <location>
        <begin position="399"/>
        <end position="413"/>
    </location>
</feature>
<feature type="region of interest" description="Disordered" evidence="8">
    <location>
        <begin position="313"/>
        <end position="359"/>
    </location>
</feature>
<feature type="compositionally biased region" description="Polar residues" evidence="8">
    <location>
        <begin position="326"/>
        <end position="335"/>
    </location>
</feature>
<feature type="region of interest" description="Disordered" evidence="8">
    <location>
        <begin position="506"/>
        <end position="537"/>
    </location>
</feature>
<dbReference type="RefSeq" id="XP_029218789.1">
    <property type="nucleotide sequence ID" value="XM_029365206.1"/>
</dbReference>
<dbReference type="GO" id="GO:0008531">
    <property type="term" value="F:riboflavin kinase activity"/>
    <property type="evidence" value="ECO:0007669"/>
    <property type="project" value="UniProtKB-EC"/>
</dbReference>
<evidence type="ECO:0000256" key="1">
    <source>
        <dbReference type="ARBA" id="ARBA00005201"/>
    </source>
</evidence>
<evidence type="ECO:0000256" key="8">
    <source>
        <dbReference type="SAM" id="MobiDB-lite"/>
    </source>
</evidence>
<dbReference type="VEuPathDB" id="ToxoDB:BESB_068130"/>
<keyword evidence="4" id="KW-0288">FMN</keyword>
<comment type="caution">
    <text evidence="10">The sequence shown here is derived from an EMBL/GenBank/DDBJ whole genome shotgun (WGS) entry which is preliminary data.</text>
</comment>
<name>A0A2A9MH84_BESBE</name>
<keyword evidence="7" id="KW-0067">ATP-binding</keyword>
<evidence type="ECO:0000256" key="7">
    <source>
        <dbReference type="ARBA" id="ARBA00022840"/>
    </source>
</evidence>
<sequence length="858" mass="89407">MAQFPHADSAGRAEDYHRCAPSVAAQSKVPPSLILLIEADALVLDWGSLLQCILQGFLERKLIPDENSRILVPGRSLVDAGERILAKHKGSRTSENGGAPASPEGEASVDALCGRVLTSYSPAYELKGGACPRGRAQRSSWLSSPCLPLTNPQPSAVSAPSQKDAFVRLLNALKAAVKPHIGACRFLRILELHALAEGSRSAGEGDGKAETAAGGHVDRNGAVAADRHADAEAVPLHLVLCTSNQSLWQDHLARLQSLPRGESDGLESPLHPDSEGLLLRLLNAGVASFFSLQSGAAALKRAVEDLQRDGGAVGSRAARADGARSNLSSASPQTEGTRRQAPQKPPEAEGGGAGGPESDARVAVAAQTIHFARFAAAAGFTYAASSLGAPLRCEERVNPSKTPNAAPDSTTEATLKAPSPASPADPPSPVAGSGKTLSCSKNADAVCSLCGGEAAACTPESDFTDAPCWLCASCDHALEARLLKSIDDVDLFRLLHAQRAAVSAGSAPSPACVRGPAPDSGVEGGMSPPSRERPSFLQPPAYPYKVSPLGFASPQPVEPRSCEALASRTEAGAASVSDRATQSCLHVAASCAACRFLLMEERALFWRQKPASNGVAGREDVNAAVGSNPAPGDAWHAAATGIEAWGRSIVLASPILVTGTVVKGFGRGSKMLGIPTANVREAAQPVCVAPDPLESELCEVGCNGASPLRCDSQHSRPVTLVPGVYYGWAALLPVRDGAGLGPDRTKDVNEGSRDQTDGAAAPPVKVYKTAMSIGYNPYFDNTSVTIEPYIYHEFDDDFVGSPITVIITGFLRSEAAFSSFGHLIQAIQNDCEICRNALNHPVHLPSKRLLERVCEGAS</sequence>
<evidence type="ECO:0000256" key="3">
    <source>
        <dbReference type="ARBA" id="ARBA00022630"/>
    </source>
</evidence>
<gene>
    <name evidence="10" type="ORF">BESB_068130</name>
</gene>
<dbReference type="Pfam" id="PF01687">
    <property type="entry name" value="Flavokinase"/>
    <property type="match status" value="1"/>
</dbReference>
<feature type="compositionally biased region" description="Pro residues" evidence="8">
    <location>
        <begin position="420"/>
        <end position="429"/>
    </location>
</feature>